<accession>A0AAV8UZM0</accession>
<feature type="region of interest" description="Disordered" evidence="2">
    <location>
        <begin position="219"/>
        <end position="243"/>
    </location>
</feature>
<keyword evidence="4" id="KW-1185">Reference proteome</keyword>
<dbReference type="InterPro" id="IPR025602">
    <property type="entry name" value="BCP1_family"/>
</dbReference>
<name>A0AAV8UZM0_9RHOD</name>
<feature type="compositionally biased region" description="Basic residues" evidence="2">
    <location>
        <begin position="224"/>
        <end position="239"/>
    </location>
</feature>
<reference evidence="3 4" key="1">
    <citation type="journal article" date="2023" name="Nat. Commun.">
        <title>Origin of minicircular mitochondrial genomes in red algae.</title>
        <authorList>
            <person name="Lee Y."/>
            <person name="Cho C.H."/>
            <person name="Lee Y.M."/>
            <person name="Park S.I."/>
            <person name="Yang J.H."/>
            <person name="West J.A."/>
            <person name="Bhattacharya D."/>
            <person name="Yoon H.S."/>
        </authorList>
    </citation>
    <scope>NUCLEOTIDE SEQUENCE [LARGE SCALE GENOMIC DNA]</scope>
    <source>
        <strain evidence="3 4">CCMP1338</strain>
        <tissue evidence="3">Whole cell</tissue>
    </source>
</reference>
<dbReference type="EMBL" id="JAMWBK010000002">
    <property type="protein sequence ID" value="KAJ8907949.1"/>
    <property type="molecule type" value="Genomic_DNA"/>
</dbReference>
<evidence type="ECO:0008006" key="5">
    <source>
        <dbReference type="Google" id="ProtNLM"/>
    </source>
</evidence>
<feature type="compositionally biased region" description="Acidic residues" evidence="2">
    <location>
        <begin position="17"/>
        <end position="51"/>
    </location>
</feature>
<organism evidence="3 4">
    <name type="scientific">Rhodosorus marinus</name>
    <dbReference type="NCBI Taxonomy" id="101924"/>
    <lineage>
        <taxon>Eukaryota</taxon>
        <taxon>Rhodophyta</taxon>
        <taxon>Stylonematophyceae</taxon>
        <taxon>Stylonematales</taxon>
        <taxon>Stylonemataceae</taxon>
        <taxon>Rhodosorus</taxon>
    </lineage>
</organism>
<evidence type="ECO:0000313" key="3">
    <source>
        <dbReference type="EMBL" id="KAJ8907949.1"/>
    </source>
</evidence>
<proteinExistence type="inferred from homology"/>
<comment type="similarity">
    <text evidence="1">Belongs to the BCP1 family.</text>
</comment>
<evidence type="ECO:0000256" key="1">
    <source>
        <dbReference type="ARBA" id="ARBA00006781"/>
    </source>
</evidence>
<gene>
    <name evidence="3" type="ORF">NDN08_008052</name>
</gene>
<evidence type="ECO:0000313" key="4">
    <source>
        <dbReference type="Proteomes" id="UP001157974"/>
    </source>
</evidence>
<dbReference type="GO" id="GO:0005634">
    <property type="term" value="C:nucleus"/>
    <property type="evidence" value="ECO:0007669"/>
    <property type="project" value="TreeGrafter"/>
</dbReference>
<feature type="region of interest" description="Disordered" evidence="2">
    <location>
        <begin position="1"/>
        <end position="51"/>
    </location>
</feature>
<protein>
    <recommendedName>
        <fullName evidence="5">Protein BCP1</fullName>
    </recommendedName>
</protein>
<sequence length="311" mass="34546">MERTASKPTRRKRSAEEASDDVEEHPDESSGDESESEEEEIGMIADEGDEEIDADVGFFDPGEEDEEFVEKLIALSGTGSYGGIDTSQLTKEICKQTRVGTVVRIGDEVEDIAFVSALSSNTHTTLFKPLRKLLVRSAVNEEAQKLKAIFPKEGESSKMGLLVTERVVNFPPQLVPKLHEAIFDEITWAQEDEPTEELKDSFKFDSYLYLTSGMTNSTGLSSKLKARKKSKKKRRKKKGQNSEGEAPAKLEFFRYEDDIIYNNSSLVLSFSLPGQAPVKGGLVLRRFALFFPASAVTKIREEITKGIGNSS</sequence>
<dbReference type="AlphaFoldDB" id="A0AAV8UZM0"/>
<evidence type="ECO:0000256" key="2">
    <source>
        <dbReference type="SAM" id="MobiDB-lite"/>
    </source>
</evidence>
<dbReference type="PANTHER" id="PTHR13261">
    <property type="entry name" value="BRCA2 AND CDKN1A INTERACTING PROTEIN"/>
    <property type="match status" value="1"/>
</dbReference>
<dbReference type="Proteomes" id="UP001157974">
    <property type="component" value="Unassembled WGS sequence"/>
</dbReference>
<dbReference type="Pfam" id="PF13862">
    <property type="entry name" value="BCCIP"/>
    <property type="match status" value="1"/>
</dbReference>
<dbReference type="PANTHER" id="PTHR13261:SF0">
    <property type="entry name" value="BRCA2 AND CDKN1A-INTERACTING PROTEIN"/>
    <property type="match status" value="1"/>
</dbReference>
<comment type="caution">
    <text evidence="3">The sequence shown here is derived from an EMBL/GenBank/DDBJ whole genome shotgun (WGS) entry which is preliminary data.</text>
</comment>